<gene>
    <name evidence="1" type="ORF">RRG08_047290</name>
</gene>
<sequence length="100" mass="11096">MYGGESSKLGVSHCPLYQAPSYDACLGRMSNKTELTATIDFDRRHQAACEEVHTPPRDLRIQKFEFVSCTARANAPMVVSVDLPALIGAGLTNYRFKIFI</sequence>
<dbReference type="EMBL" id="JAWDGP010004196">
    <property type="protein sequence ID" value="KAK3766767.1"/>
    <property type="molecule type" value="Genomic_DNA"/>
</dbReference>
<reference evidence="1" key="1">
    <citation type="journal article" date="2023" name="G3 (Bethesda)">
        <title>A reference genome for the long-term kleptoplast-retaining sea slug Elysia crispata morphotype clarki.</title>
        <authorList>
            <person name="Eastman K.E."/>
            <person name="Pendleton A.L."/>
            <person name="Shaikh M.A."/>
            <person name="Suttiyut T."/>
            <person name="Ogas R."/>
            <person name="Tomko P."/>
            <person name="Gavelis G."/>
            <person name="Widhalm J.R."/>
            <person name="Wisecaver J.H."/>
        </authorList>
    </citation>
    <scope>NUCLEOTIDE SEQUENCE</scope>
    <source>
        <strain evidence="1">ECLA1</strain>
    </source>
</reference>
<evidence type="ECO:0000313" key="2">
    <source>
        <dbReference type="Proteomes" id="UP001283361"/>
    </source>
</evidence>
<organism evidence="1 2">
    <name type="scientific">Elysia crispata</name>
    <name type="common">lettuce slug</name>
    <dbReference type="NCBI Taxonomy" id="231223"/>
    <lineage>
        <taxon>Eukaryota</taxon>
        <taxon>Metazoa</taxon>
        <taxon>Spiralia</taxon>
        <taxon>Lophotrochozoa</taxon>
        <taxon>Mollusca</taxon>
        <taxon>Gastropoda</taxon>
        <taxon>Heterobranchia</taxon>
        <taxon>Euthyneura</taxon>
        <taxon>Panpulmonata</taxon>
        <taxon>Sacoglossa</taxon>
        <taxon>Placobranchoidea</taxon>
        <taxon>Plakobranchidae</taxon>
        <taxon>Elysia</taxon>
    </lineage>
</organism>
<comment type="caution">
    <text evidence="1">The sequence shown here is derived from an EMBL/GenBank/DDBJ whole genome shotgun (WGS) entry which is preliminary data.</text>
</comment>
<dbReference type="AlphaFoldDB" id="A0AAE0ZE74"/>
<protein>
    <submittedName>
        <fullName evidence="1">Uncharacterized protein</fullName>
    </submittedName>
</protein>
<proteinExistence type="predicted"/>
<accession>A0AAE0ZE74</accession>
<dbReference type="Proteomes" id="UP001283361">
    <property type="component" value="Unassembled WGS sequence"/>
</dbReference>
<name>A0AAE0ZE74_9GAST</name>
<evidence type="ECO:0000313" key="1">
    <source>
        <dbReference type="EMBL" id="KAK3766767.1"/>
    </source>
</evidence>
<keyword evidence="2" id="KW-1185">Reference proteome</keyword>